<reference evidence="1 2" key="1">
    <citation type="journal article" date="2019" name="Int. J. Syst. Evol. Microbiol.">
        <title>The Global Catalogue of Microorganisms (GCM) 10K type strain sequencing project: providing services to taxonomists for standard genome sequencing and annotation.</title>
        <authorList>
            <consortium name="The Broad Institute Genomics Platform"/>
            <consortium name="The Broad Institute Genome Sequencing Center for Infectious Disease"/>
            <person name="Wu L."/>
            <person name="Ma J."/>
        </authorList>
    </citation>
    <scope>NUCLEOTIDE SEQUENCE [LARGE SCALE GENOMIC DNA]</scope>
    <source>
        <strain evidence="1 2">JCM 15134</strain>
    </source>
</reference>
<evidence type="ECO:0000313" key="2">
    <source>
        <dbReference type="Proteomes" id="UP001499915"/>
    </source>
</evidence>
<gene>
    <name evidence="1" type="ORF">GCM10009104_02930</name>
</gene>
<evidence type="ECO:0000313" key="1">
    <source>
        <dbReference type="EMBL" id="GAA0681644.1"/>
    </source>
</evidence>
<proteinExistence type="predicted"/>
<accession>A0ABN1I2I6</accession>
<organism evidence="1 2">
    <name type="scientific">Marinobacterium maritimum</name>
    <dbReference type="NCBI Taxonomy" id="500162"/>
    <lineage>
        <taxon>Bacteria</taxon>
        <taxon>Pseudomonadati</taxon>
        <taxon>Pseudomonadota</taxon>
        <taxon>Gammaproteobacteria</taxon>
        <taxon>Oceanospirillales</taxon>
        <taxon>Oceanospirillaceae</taxon>
        <taxon>Marinobacterium</taxon>
    </lineage>
</organism>
<dbReference type="RefSeq" id="WP_343801176.1">
    <property type="nucleotide sequence ID" value="NZ_BAAAET010000001.1"/>
</dbReference>
<comment type="caution">
    <text evidence="1">The sequence shown here is derived from an EMBL/GenBank/DDBJ whole genome shotgun (WGS) entry which is preliminary data.</text>
</comment>
<sequence>MATTLKELEALFQSIGWKYKCRQEEQDSADGYLYSAFPTKHYRDADGDSMVTFIFNVQESGELIKIVVPRLYSCINPQFRRAFFEVAIRKTFEKKLCFYDYDHRDGEIRMLLDLPLEDACLTERQIKRIVQAMLMHIDANEEAVRGAVERGELPFIDYKADLTHEITKLSPDQQLELLVEIKRRNQVG</sequence>
<keyword evidence="2" id="KW-1185">Reference proteome</keyword>
<dbReference type="Proteomes" id="UP001499915">
    <property type="component" value="Unassembled WGS sequence"/>
</dbReference>
<protein>
    <recommendedName>
        <fullName evidence="3">Sensory transduction regulator</fullName>
    </recommendedName>
</protein>
<evidence type="ECO:0008006" key="3">
    <source>
        <dbReference type="Google" id="ProtNLM"/>
    </source>
</evidence>
<dbReference type="EMBL" id="BAAAET010000001">
    <property type="protein sequence ID" value="GAA0681644.1"/>
    <property type="molecule type" value="Genomic_DNA"/>
</dbReference>
<name>A0ABN1I2I6_9GAMM</name>